<dbReference type="PANTHER" id="PTHR11652">
    <property type="entry name" value="30S RIBOSOMAL PROTEIN S12 FAMILY MEMBER"/>
    <property type="match status" value="1"/>
</dbReference>
<organism evidence="5 6">
    <name type="scientific">Vanessa tameamea</name>
    <name type="common">Kamehameha butterfly</name>
    <dbReference type="NCBI Taxonomy" id="334116"/>
    <lineage>
        <taxon>Eukaryota</taxon>
        <taxon>Metazoa</taxon>
        <taxon>Ecdysozoa</taxon>
        <taxon>Arthropoda</taxon>
        <taxon>Hexapoda</taxon>
        <taxon>Insecta</taxon>
        <taxon>Pterygota</taxon>
        <taxon>Neoptera</taxon>
        <taxon>Endopterygota</taxon>
        <taxon>Lepidoptera</taxon>
        <taxon>Glossata</taxon>
        <taxon>Ditrysia</taxon>
        <taxon>Papilionoidea</taxon>
        <taxon>Nymphalidae</taxon>
        <taxon>Nymphalinae</taxon>
        <taxon>Vanessa</taxon>
    </lineage>
</organism>
<dbReference type="GO" id="GO:0005739">
    <property type="term" value="C:mitochondrion"/>
    <property type="evidence" value="ECO:0007669"/>
    <property type="project" value="UniProtKB-SubCell"/>
</dbReference>
<keyword evidence="5" id="KW-1185">Reference proteome</keyword>
<dbReference type="InterPro" id="IPR005679">
    <property type="entry name" value="Ribosomal_uS12_bac"/>
</dbReference>
<dbReference type="SUPFAM" id="SSF50249">
    <property type="entry name" value="Nucleic acid-binding proteins"/>
    <property type="match status" value="1"/>
</dbReference>
<keyword evidence="3" id="KW-0687">Ribonucleoprotein</keyword>
<dbReference type="PRINTS" id="PR01034">
    <property type="entry name" value="RIBOSOMALS12"/>
</dbReference>
<name>A0A8B8HSW6_VANTA</name>
<dbReference type="GO" id="GO:0006412">
    <property type="term" value="P:translation"/>
    <property type="evidence" value="ECO:0007669"/>
    <property type="project" value="InterPro"/>
</dbReference>
<comment type="similarity">
    <text evidence="1">Belongs to the universal ribosomal protein uS12 family.</text>
</comment>
<dbReference type="Proteomes" id="UP001652626">
    <property type="component" value="Chromosome 15"/>
</dbReference>
<dbReference type="InterPro" id="IPR006032">
    <property type="entry name" value="Ribosomal_uS12"/>
</dbReference>
<evidence type="ECO:0000313" key="5">
    <source>
        <dbReference type="Proteomes" id="UP001652626"/>
    </source>
</evidence>
<dbReference type="OMA" id="MHRQGPP"/>
<dbReference type="RefSeq" id="XP_026487944.2">
    <property type="nucleotide sequence ID" value="XM_026632159.2"/>
</dbReference>
<evidence type="ECO:0000256" key="1">
    <source>
        <dbReference type="ARBA" id="ARBA00005657"/>
    </source>
</evidence>
<evidence type="ECO:0000256" key="3">
    <source>
        <dbReference type="ARBA" id="ARBA00023274"/>
    </source>
</evidence>
<evidence type="ECO:0000256" key="4">
    <source>
        <dbReference type="ARBA" id="ARBA00035248"/>
    </source>
</evidence>
<dbReference type="InterPro" id="IPR012340">
    <property type="entry name" value="NA-bd_OB-fold"/>
</dbReference>
<dbReference type="GO" id="GO:0015935">
    <property type="term" value="C:small ribosomal subunit"/>
    <property type="evidence" value="ECO:0007669"/>
    <property type="project" value="InterPro"/>
</dbReference>
<protein>
    <recommendedName>
        <fullName evidence="4">Small ribosomal subunit protein uS12m</fullName>
    </recommendedName>
</protein>
<sequence>MNLLRKGMSLLSIGLRTQYPAYSGTPTQALIRRAAPITDFLAGSNIQATSVLSRTMASLAQMHKTGPHIKKRKSRNPLNGNPFAKGVILKTLIRKPKKPNSANRKCVLVRLSSGREMIAYVPGIGHNLQEHNIVLVRVGRVKDCPGVKLKCVRGKFDLPHVIKQKV</sequence>
<dbReference type="CDD" id="cd03368">
    <property type="entry name" value="Ribosomal_S12"/>
    <property type="match status" value="1"/>
</dbReference>
<dbReference type="NCBIfam" id="TIGR00981">
    <property type="entry name" value="rpsL_bact"/>
    <property type="match status" value="1"/>
</dbReference>
<accession>A0A8B8HSW6</accession>
<dbReference type="Gene3D" id="2.40.50.140">
    <property type="entry name" value="Nucleic acid-binding proteins"/>
    <property type="match status" value="1"/>
</dbReference>
<evidence type="ECO:0000256" key="2">
    <source>
        <dbReference type="ARBA" id="ARBA00022980"/>
    </source>
</evidence>
<keyword evidence="2" id="KW-0689">Ribosomal protein</keyword>
<dbReference type="PROSITE" id="PS00055">
    <property type="entry name" value="RIBOSOMAL_S12"/>
    <property type="match status" value="1"/>
</dbReference>
<dbReference type="Pfam" id="PF00164">
    <property type="entry name" value="Ribosom_S12_S23"/>
    <property type="match status" value="1"/>
</dbReference>
<dbReference type="AlphaFoldDB" id="A0A8B8HSW6"/>
<reference evidence="6" key="1">
    <citation type="submission" date="2025-08" db="UniProtKB">
        <authorList>
            <consortium name="RefSeq"/>
        </authorList>
    </citation>
    <scope>IDENTIFICATION</scope>
    <source>
        <tissue evidence="6">Whole body</tissue>
    </source>
</reference>
<evidence type="ECO:0000313" key="6">
    <source>
        <dbReference type="RefSeq" id="XP_026487944.2"/>
    </source>
</evidence>
<dbReference type="GeneID" id="113394736"/>
<dbReference type="GO" id="GO:0003735">
    <property type="term" value="F:structural constituent of ribosome"/>
    <property type="evidence" value="ECO:0007669"/>
    <property type="project" value="InterPro"/>
</dbReference>
<proteinExistence type="inferred from homology"/>
<gene>
    <name evidence="6" type="primary">LOC113394736</name>
</gene>
<dbReference type="OrthoDB" id="361013at2759"/>